<dbReference type="InterPro" id="IPR050090">
    <property type="entry name" value="Tyrosine_recombinase_XerCD"/>
</dbReference>
<sequence>MTVRKLPSNKWLSECYPYGATGKRIRKQFATKGEALSHERRLMNNASSQVINDNAVTLSELVGRWYDMHGKTLTSGEERKAKLDAICERLGDPLAAHLDKNTFAVYRERRLSGEWNPKGKKKLKEATVNREQSYLHAVFAEMKRLGEWKGDNPLSGIRQFKEGDQELAFLYQEEIEKLLEACDHSANKDLGIIARICLATGARWSEAQDLKQSQILPGRLTFTQTKSKKNRTIPISERLQKLLPKKRGALFSPAYESFDAALKRANIELPKGQRTHVLRHTFASHFMMGGGNILVLQQILGHSTIMMTMRYAHFAPDHLDAAVTLNPFDSLTVEDPPQTKS</sequence>
<accession>A0ABQ1GEP9</accession>
<reference evidence="8" key="1">
    <citation type="journal article" date="2019" name="Int. J. Syst. Evol. Microbiol.">
        <title>The Global Catalogue of Microorganisms (GCM) 10K type strain sequencing project: providing services to taxonomists for standard genome sequencing and annotation.</title>
        <authorList>
            <consortium name="The Broad Institute Genomics Platform"/>
            <consortium name="The Broad Institute Genome Sequencing Center for Infectious Disease"/>
            <person name="Wu L."/>
            <person name="Ma J."/>
        </authorList>
    </citation>
    <scope>NUCLEOTIDE SEQUENCE [LARGE SCALE GENOMIC DNA]</scope>
    <source>
        <strain evidence="8">CGMCC 1.12806</strain>
    </source>
</reference>
<name>A0ABQ1GEP9_9GAMM</name>
<keyword evidence="1" id="KW-0229">DNA integration</keyword>
<dbReference type="Gene3D" id="1.10.443.10">
    <property type="entry name" value="Intergrase catalytic core"/>
    <property type="match status" value="1"/>
</dbReference>
<keyword evidence="2 4" id="KW-0238">DNA-binding</keyword>
<dbReference type="EMBL" id="BMFZ01000003">
    <property type="protein sequence ID" value="GGA42123.1"/>
    <property type="molecule type" value="Genomic_DNA"/>
</dbReference>
<dbReference type="InterPro" id="IPR013762">
    <property type="entry name" value="Integrase-like_cat_sf"/>
</dbReference>
<evidence type="ECO:0000256" key="3">
    <source>
        <dbReference type="ARBA" id="ARBA00023172"/>
    </source>
</evidence>
<dbReference type="InterPro" id="IPR044068">
    <property type="entry name" value="CB"/>
</dbReference>
<protein>
    <submittedName>
        <fullName evidence="7">Integrase</fullName>
    </submittedName>
</protein>
<dbReference type="PROSITE" id="PS51898">
    <property type="entry name" value="TYR_RECOMBINASE"/>
    <property type="match status" value="1"/>
</dbReference>
<dbReference type="Pfam" id="PF24624">
    <property type="entry name" value="Int_N"/>
    <property type="match status" value="1"/>
</dbReference>
<feature type="domain" description="Core-binding (CB)" evidence="6">
    <location>
        <begin position="56"/>
        <end position="143"/>
    </location>
</feature>
<proteinExistence type="predicted"/>
<evidence type="ECO:0000259" key="6">
    <source>
        <dbReference type="PROSITE" id="PS51900"/>
    </source>
</evidence>
<dbReference type="SUPFAM" id="SSF56349">
    <property type="entry name" value="DNA breaking-rejoining enzymes"/>
    <property type="match status" value="1"/>
</dbReference>
<dbReference type="Pfam" id="PF00589">
    <property type="entry name" value="Phage_integrase"/>
    <property type="match status" value="2"/>
</dbReference>
<evidence type="ECO:0000256" key="1">
    <source>
        <dbReference type="ARBA" id="ARBA00022908"/>
    </source>
</evidence>
<dbReference type="PANTHER" id="PTHR30349">
    <property type="entry name" value="PHAGE INTEGRASE-RELATED"/>
    <property type="match status" value="1"/>
</dbReference>
<dbReference type="InterPro" id="IPR011010">
    <property type="entry name" value="DNA_brk_join_enz"/>
</dbReference>
<dbReference type="PROSITE" id="PS51900">
    <property type="entry name" value="CB"/>
    <property type="match status" value="1"/>
</dbReference>
<dbReference type="RefSeq" id="WP_188472359.1">
    <property type="nucleotide sequence ID" value="NZ_BMFZ01000003.1"/>
</dbReference>
<dbReference type="CDD" id="cd00796">
    <property type="entry name" value="INT_Rci_Hp1_C"/>
    <property type="match status" value="1"/>
</dbReference>
<evidence type="ECO:0000313" key="7">
    <source>
        <dbReference type="EMBL" id="GGA42123.1"/>
    </source>
</evidence>
<evidence type="ECO:0000256" key="4">
    <source>
        <dbReference type="PROSITE-ProRule" id="PRU01248"/>
    </source>
</evidence>
<evidence type="ECO:0000259" key="5">
    <source>
        <dbReference type="PROSITE" id="PS51898"/>
    </source>
</evidence>
<keyword evidence="3" id="KW-0233">DNA recombination</keyword>
<dbReference type="InterPro" id="IPR057084">
    <property type="entry name" value="Int_N"/>
</dbReference>
<dbReference type="PANTHER" id="PTHR30349:SF93">
    <property type="entry name" value="FELS-2 PROPHAGE PROTEIN"/>
    <property type="match status" value="1"/>
</dbReference>
<evidence type="ECO:0000256" key="2">
    <source>
        <dbReference type="ARBA" id="ARBA00023125"/>
    </source>
</evidence>
<comment type="caution">
    <text evidence="7">The sequence shown here is derived from an EMBL/GenBank/DDBJ whole genome shotgun (WGS) entry which is preliminary data.</text>
</comment>
<keyword evidence="8" id="KW-1185">Reference proteome</keyword>
<feature type="domain" description="Tyr recombinase" evidence="5">
    <location>
        <begin position="165"/>
        <end position="324"/>
    </location>
</feature>
<evidence type="ECO:0000313" key="8">
    <source>
        <dbReference type="Proteomes" id="UP000627464"/>
    </source>
</evidence>
<dbReference type="InterPro" id="IPR002104">
    <property type="entry name" value="Integrase_catalytic"/>
</dbReference>
<organism evidence="7 8">
    <name type="scientific">Hafnia psychrotolerans</name>
    <dbReference type="NCBI Taxonomy" id="1477018"/>
    <lineage>
        <taxon>Bacteria</taxon>
        <taxon>Pseudomonadati</taxon>
        <taxon>Pseudomonadota</taxon>
        <taxon>Gammaproteobacteria</taxon>
        <taxon>Enterobacterales</taxon>
        <taxon>Hafniaceae</taxon>
        <taxon>Hafnia</taxon>
    </lineage>
</organism>
<dbReference type="Proteomes" id="UP000627464">
    <property type="component" value="Unassembled WGS sequence"/>
</dbReference>
<gene>
    <name evidence="7" type="ORF">GCM10011328_16450</name>
</gene>